<name>A0A2G5HA13_CERBT</name>
<proteinExistence type="predicted"/>
<sequence>MARKICLRKRVVQLTLPLPPSRGTTIGRLGASDVPSNTSTRKVEARCNMTTLLLSQRVNRMFNDTIQGSVKLQKALWFTELEGSRDHRTCTLSETKSRINPLFSKRNYPTKVFVEALRGLDWYAPRKSIAVEMRSKAKNGWTGPSQSWSRMLIAQTIDQTCVPMELDAPELEYKFLRGGPYFTMLCAPDTAADVLELAEDLAHEDYLDLLKANMDKEELSKEVQKLKAQRGYLYRVAKTHLKRVTREQKNRDY</sequence>
<accession>A0A2G5HA13</accession>
<protein>
    <submittedName>
        <fullName evidence="1">Uncharacterized protein</fullName>
    </submittedName>
</protein>
<dbReference type="Proteomes" id="UP000230605">
    <property type="component" value="Chromosome 5"/>
</dbReference>
<evidence type="ECO:0000313" key="1">
    <source>
        <dbReference type="EMBL" id="PIA89369.1"/>
    </source>
</evidence>
<dbReference type="EMBL" id="LKMD01000108">
    <property type="protein sequence ID" value="PIA89369.1"/>
    <property type="molecule type" value="Genomic_DNA"/>
</dbReference>
<comment type="caution">
    <text evidence="1">The sequence shown here is derived from an EMBL/GenBank/DDBJ whole genome shotgun (WGS) entry which is preliminary data.</text>
</comment>
<gene>
    <name evidence="1" type="ORF">CB0940_06943</name>
</gene>
<evidence type="ECO:0000313" key="2">
    <source>
        <dbReference type="Proteomes" id="UP000230605"/>
    </source>
</evidence>
<dbReference type="OrthoDB" id="10613365at2759"/>
<reference evidence="1 2" key="1">
    <citation type="submission" date="2015-10" db="EMBL/GenBank/DDBJ databases">
        <title>The cercosporin biosynthetic gene cluster was horizontally transferred to several fungal lineages and shown to be expanded in Cercospora beticola based on microsynteny with recipient genomes.</title>
        <authorList>
            <person name="De Jonge R."/>
            <person name="Ebert M.K."/>
            <person name="Suttle J.C."/>
            <person name="Jurick Ii W.M."/>
            <person name="Secor G.A."/>
            <person name="Thomma B.P."/>
            <person name="Van De Peer Y."/>
            <person name="Bolton M.D."/>
        </authorList>
    </citation>
    <scope>NUCLEOTIDE SEQUENCE [LARGE SCALE GENOMIC DNA]</scope>
    <source>
        <strain evidence="1 2">09-40</strain>
    </source>
</reference>
<organism evidence="1 2">
    <name type="scientific">Cercospora beticola</name>
    <name type="common">Sugarbeet leaf spot fungus</name>
    <dbReference type="NCBI Taxonomy" id="122368"/>
    <lineage>
        <taxon>Eukaryota</taxon>
        <taxon>Fungi</taxon>
        <taxon>Dikarya</taxon>
        <taxon>Ascomycota</taxon>
        <taxon>Pezizomycotina</taxon>
        <taxon>Dothideomycetes</taxon>
        <taxon>Dothideomycetidae</taxon>
        <taxon>Mycosphaerellales</taxon>
        <taxon>Mycosphaerellaceae</taxon>
        <taxon>Cercospora</taxon>
    </lineage>
</organism>
<dbReference type="AlphaFoldDB" id="A0A2G5HA13"/>